<dbReference type="AlphaFoldDB" id="A0A8J3RST2"/>
<gene>
    <name evidence="1" type="ORF">Plo01_40520</name>
</gene>
<dbReference type="InterPro" id="IPR054058">
    <property type="entry name" value="HTH_67"/>
</dbReference>
<dbReference type="NCBIfam" id="NF047719">
    <property type="entry name" value="SCO6745_fam_HTH"/>
    <property type="match status" value="1"/>
</dbReference>
<protein>
    <recommendedName>
        <fullName evidence="3">EvbL</fullName>
    </recommendedName>
</protein>
<organism evidence="1 2">
    <name type="scientific">Planobispora longispora</name>
    <dbReference type="NCBI Taxonomy" id="28887"/>
    <lineage>
        <taxon>Bacteria</taxon>
        <taxon>Bacillati</taxon>
        <taxon>Actinomycetota</taxon>
        <taxon>Actinomycetes</taxon>
        <taxon>Streptosporangiales</taxon>
        <taxon>Streptosporangiaceae</taxon>
        <taxon>Planobispora</taxon>
    </lineage>
</organism>
<dbReference type="Pfam" id="PF21863">
    <property type="entry name" value="HTH_67"/>
    <property type="match status" value="1"/>
</dbReference>
<reference evidence="1 2" key="1">
    <citation type="submission" date="2021-01" db="EMBL/GenBank/DDBJ databases">
        <title>Whole genome shotgun sequence of Planobispora longispora NBRC 13918.</title>
        <authorList>
            <person name="Komaki H."/>
            <person name="Tamura T."/>
        </authorList>
    </citation>
    <scope>NUCLEOTIDE SEQUENCE [LARGE SCALE GENOMIC DNA]</scope>
    <source>
        <strain evidence="1 2">NBRC 13918</strain>
    </source>
</reference>
<evidence type="ECO:0000313" key="1">
    <source>
        <dbReference type="EMBL" id="GIH77623.1"/>
    </source>
</evidence>
<evidence type="ECO:0000313" key="2">
    <source>
        <dbReference type="Proteomes" id="UP000616724"/>
    </source>
</evidence>
<accession>A0A8J3RST2</accession>
<dbReference type="Proteomes" id="UP000616724">
    <property type="component" value="Unassembled WGS sequence"/>
</dbReference>
<evidence type="ECO:0008006" key="3">
    <source>
        <dbReference type="Google" id="ProtNLM"/>
    </source>
</evidence>
<name>A0A8J3RST2_9ACTN</name>
<dbReference type="EMBL" id="BOOH01000033">
    <property type="protein sequence ID" value="GIH77623.1"/>
    <property type="molecule type" value="Genomic_DNA"/>
</dbReference>
<proteinExistence type="predicted"/>
<keyword evidence="2" id="KW-1185">Reference proteome</keyword>
<dbReference type="RefSeq" id="WP_239316693.1">
    <property type="nucleotide sequence ID" value="NZ_BOOH01000033.1"/>
</dbReference>
<comment type="caution">
    <text evidence="1">The sequence shown here is derived from an EMBL/GenBank/DDBJ whole genome shotgun (WGS) entry which is preliminary data.</text>
</comment>
<sequence>MTDSQATAAAVKGTIGKLGGGFMISREVKGLCERTGLSPRAMYFRGRCGVLGEVDADVVLAATVFFPAEHVRENWEAGRSLPVDEAVELYAGACHEWGRRRLGGFAGASRLAELLEPVVDNADVLGAPLFAGWRRLPLPDDAPARVTQLMHLVRELRGGLHAVAVLAEGVTPLEATLLAAHDGTPLGLSAGEAVARFFEWPEPYPAPSPELVERRARAEELTDRLMAPAFSVLDEKEAAEVVELTGLAGQAG</sequence>